<dbReference type="Gene3D" id="3.30.420.10">
    <property type="entry name" value="Ribonuclease H-like superfamily/Ribonuclease H"/>
    <property type="match status" value="1"/>
</dbReference>
<dbReference type="InterPro" id="IPR036397">
    <property type="entry name" value="RNaseH_sf"/>
</dbReference>
<gene>
    <name evidence="2" type="primary">LOC136081428</name>
</gene>
<proteinExistence type="predicted"/>
<dbReference type="GeneID" id="136081428"/>
<sequence>MLYNPRGSGQVECFNGIIWKSETLALKSRNLPVENWEIVLQDALHSIHPLLCTATNTKPYEKFFNFPLRSSNRQSIPTWLLEQRKVLVKKHLRSNKYNPLVKKS</sequence>
<dbReference type="RefSeq" id="XP_065654813.1">
    <property type="nucleotide sequence ID" value="XM_065798741.1"/>
</dbReference>
<evidence type="ECO:0000313" key="2">
    <source>
        <dbReference type="RefSeq" id="XP_065654813.1"/>
    </source>
</evidence>
<evidence type="ECO:0000313" key="1">
    <source>
        <dbReference type="Proteomes" id="UP001652625"/>
    </source>
</evidence>
<protein>
    <submittedName>
        <fullName evidence="2">Uncharacterized protein LOC136081428</fullName>
    </submittedName>
</protein>
<name>A0ABM4BZV6_HYDVU</name>
<accession>A0ABM4BZV6</accession>
<dbReference type="SUPFAM" id="SSF53098">
    <property type="entry name" value="Ribonuclease H-like"/>
    <property type="match status" value="1"/>
</dbReference>
<organism evidence="1 2">
    <name type="scientific">Hydra vulgaris</name>
    <name type="common">Hydra</name>
    <name type="synonym">Hydra attenuata</name>
    <dbReference type="NCBI Taxonomy" id="6087"/>
    <lineage>
        <taxon>Eukaryota</taxon>
        <taxon>Metazoa</taxon>
        <taxon>Cnidaria</taxon>
        <taxon>Hydrozoa</taxon>
        <taxon>Hydroidolina</taxon>
        <taxon>Anthoathecata</taxon>
        <taxon>Aplanulata</taxon>
        <taxon>Hydridae</taxon>
        <taxon>Hydra</taxon>
    </lineage>
</organism>
<dbReference type="InterPro" id="IPR012337">
    <property type="entry name" value="RNaseH-like_sf"/>
</dbReference>
<reference evidence="2" key="1">
    <citation type="submission" date="2025-08" db="UniProtKB">
        <authorList>
            <consortium name="RefSeq"/>
        </authorList>
    </citation>
    <scope>IDENTIFICATION</scope>
</reference>
<dbReference type="Proteomes" id="UP001652625">
    <property type="component" value="Chromosome 06"/>
</dbReference>
<keyword evidence="1" id="KW-1185">Reference proteome</keyword>